<accession>A0A268HCL4</accession>
<dbReference type="InterPro" id="IPR000524">
    <property type="entry name" value="Tscrpt_reg_HTH_GntR"/>
</dbReference>
<proteinExistence type="predicted"/>
<dbReference type="PANTHER" id="PTHR38445:SF9">
    <property type="entry name" value="HTH-TYPE TRANSCRIPTIONAL REPRESSOR YTRA"/>
    <property type="match status" value="1"/>
</dbReference>
<evidence type="ECO:0000256" key="1">
    <source>
        <dbReference type="ARBA" id="ARBA00023015"/>
    </source>
</evidence>
<sequence length="239" mass="27017">MTNSLVNLESQVYYLETDSSIFNIDHNSPYPINIQIREQIKWLIGKGLLNPGESLPSTNQLANQLSINRNTIQAVYTQLKDEGLLLIQKGRGTHVADEKAIEKFKASNPHLPFAEQSMKDAADLGYDVEQVLLSAYAYIKLFGQPMVKRSRYLFVECKISACVFYLDEIKKMTDAEIISIDVNSTSVEELNEEINRADIVVTRADLYDKVKGFSQDDHKTIISVGSTKDVSLLLKMLRH</sequence>
<dbReference type="GO" id="GO:0003677">
    <property type="term" value="F:DNA binding"/>
    <property type="evidence" value="ECO:0007669"/>
    <property type="project" value="UniProtKB-KW"/>
</dbReference>
<evidence type="ECO:0000313" key="5">
    <source>
        <dbReference type="EMBL" id="PAE07584.1"/>
    </source>
</evidence>
<comment type="caution">
    <text evidence="5">The sequence shown here is derived from an EMBL/GenBank/DDBJ whole genome shotgun (WGS) entry which is preliminary data.</text>
</comment>
<dbReference type="AlphaFoldDB" id="A0A268HCL4"/>
<dbReference type="InterPro" id="IPR036388">
    <property type="entry name" value="WH-like_DNA-bd_sf"/>
</dbReference>
<dbReference type="PROSITE" id="PS50949">
    <property type="entry name" value="HTH_GNTR"/>
    <property type="match status" value="1"/>
</dbReference>
<protein>
    <recommendedName>
        <fullName evidence="4">HTH gntR-type domain-containing protein</fullName>
    </recommendedName>
</protein>
<dbReference type="GO" id="GO:0003700">
    <property type="term" value="F:DNA-binding transcription factor activity"/>
    <property type="evidence" value="ECO:0007669"/>
    <property type="project" value="InterPro"/>
</dbReference>
<dbReference type="Proteomes" id="UP000216475">
    <property type="component" value="Unassembled WGS sequence"/>
</dbReference>
<keyword evidence="1" id="KW-0805">Transcription regulation</keyword>
<evidence type="ECO:0000313" key="6">
    <source>
        <dbReference type="Proteomes" id="UP000216475"/>
    </source>
</evidence>
<reference evidence="5 6" key="1">
    <citation type="submission" date="2017-07" db="EMBL/GenBank/DDBJ databases">
        <title>Isolation and whole genome analysis of endospore-forming bacteria from heroin.</title>
        <authorList>
            <person name="Kalinowski J."/>
            <person name="Ahrens B."/>
            <person name="Al-Dilaimi A."/>
            <person name="Winkler A."/>
            <person name="Wibberg D."/>
            <person name="Schleenbecker U."/>
            <person name="Ruckert C."/>
            <person name="Wolfel R."/>
            <person name="Grass G."/>
        </authorList>
    </citation>
    <scope>NUCLEOTIDE SEQUENCE [LARGE SCALE GENOMIC DNA]</scope>
    <source>
        <strain evidence="5 6">7509</strain>
    </source>
</reference>
<dbReference type="InterPro" id="IPR036390">
    <property type="entry name" value="WH_DNA-bd_sf"/>
</dbReference>
<keyword evidence="3" id="KW-0804">Transcription</keyword>
<feature type="domain" description="HTH gntR-type" evidence="4">
    <location>
        <begin position="30"/>
        <end position="98"/>
    </location>
</feature>
<dbReference type="SMART" id="SM00345">
    <property type="entry name" value="HTH_GNTR"/>
    <property type="match status" value="1"/>
</dbReference>
<organism evidence="5 6">
    <name type="scientific">Terribacillus saccharophilus</name>
    <dbReference type="NCBI Taxonomy" id="361277"/>
    <lineage>
        <taxon>Bacteria</taxon>
        <taxon>Bacillati</taxon>
        <taxon>Bacillota</taxon>
        <taxon>Bacilli</taxon>
        <taxon>Bacillales</taxon>
        <taxon>Bacillaceae</taxon>
        <taxon>Terribacillus</taxon>
    </lineage>
</organism>
<dbReference type="Gene3D" id="1.10.10.10">
    <property type="entry name" value="Winged helix-like DNA-binding domain superfamily/Winged helix DNA-binding domain"/>
    <property type="match status" value="1"/>
</dbReference>
<keyword evidence="2" id="KW-0238">DNA-binding</keyword>
<evidence type="ECO:0000256" key="2">
    <source>
        <dbReference type="ARBA" id="ARBA00023125"/>
    </source>
</evidence>
<dbReference type="SUPFAM" id="SSF46785">
    <property type="entry name" value="Winged helix' DNA-binding domain"/>
    <property type="match status" value="1"/>
</dbReference>
<name>A0A268HCL4_9BACI</name>
<evidence type="ECO:0000256" key="3">
    <source>
        <dbReference type="ARBA" id="ARBA00023163"/>
    </source>
</evidence>
<gene>
    <name evidence="5" type="ORF">CHI12_10475</name>
</gene>
<dbReference type="EMBL" id="NPBH01000043">
    <property type="protein sequence ID" value="PAE07584.1"/>
    <property type="molecule type" value="Genomic_DNA"/>
</dbReference>
<dbReference type="Pfam" id="PF00392">
    <property type="entry name" value="GntR"/>
    <property type="match status" value="1"/>
</dbReference>
<evidence type="ECO:0000259" key="4">
    <source>
        <dbReference type="PROSITE" id="PS50949"/>
    </source>
</evidence>
<dbReference type="PANTHER" id="PTHR38445">
    <property type="entry name" value="HTH-TYPE TRANSCRIPTIONAL REPRESSOR YTRA"/>
    <property type="match status" value="1"/>
</dbReference>
<dbReference type="PRINTS" id="PR00035">
    <property type="entry name" value="HTHGNTR"/>
</dbReference>
<dbReference type="CDD" id="cd07377">
    <property type="entry name" value="WHTH_GntR"/>
    <property type="match status" value="1"/>
</dbReference>